<keyword evidence="2" id="KW-1185">Reference proteome</keyword>
<organism evidence="1 2">
    <name type="scientific">Timema podura</name>
    <name type="common">Walking stick</name>
    <dbReference type="NCBI Taxonomy" id="61482"/>
    <lineage>
        <taxon>Eukaryota</taxon>
        <taxon>Metazoa</taxon>
        <taxon>Ecdysozoa</taxon>
        <taxon>Arthropoda</taxon>
        <taxon>Hexapoda</taxon>
        <taxon>Insecta</taxon>
        <taxon>Pterygota</taxon>
        <taxon>Neoptera</taxon>
        <taxon>Polyneoptera</taxon>
        <taxon>Phasmatodea</taxon>
        <taxon>Timematodea</taxon>
        <taxon>Timematoidea</taxon>
        <taxon>Timematidae</taxon>
        <taxon>Timema</taxon>
    </lineage>
</organism>
<proteinExistence type="predicted"/>
<reference evidence="1" key="1">
    <citation type="submission" date="2021-03" db="EMBL/GenBank/DDBJ databases">
        <authorList>
            <person name="Tran Van P."/>
        </authorList>
    </citation>
    <scope>NUCLEOTIDE SEQUENCE</scope>
</reference>
<sequence>MELHFEALCSIGAPDIALKIQLADGTSENYHNLEEDAPLNVKPVGKLHIHSAKLRKHHIHPAKIRKPHIRQTKFRKHHIHPAKIRKPHIRQAKHLKPQNRQAKLHKLQISQAKLYLLQILLGTSDIVNKISESVETMLAEPAGNQPSAFVDTMQDLPKTFTQVKVVLTNSSSNYWVQRVDQETALNGILLALFNQTLKTLPVKLEIGQMCVGYYENHW</sequence>
<protein>
    <submittedName>
        <fullName evidence="1">Uncharacterized protein</fullName>
    </submittedName>
</protein>
<feature type="non-terminal residue" evidence="1">
    <location>
        <position position="218"/>
    </location>
</feature>
<comment type="caution">
    <text evidence="1">The sequence shown here is derived from an EMBL/GenBank/DDBJ whole genome shotgun (WGS) entry which is preliminary data.</text>
</comment>
<gene>
    <name evidence="1" type="ORF">TPAB3V08_LOCUS7883</name>
</gene>
<dbReference type="EMBL" id="CAJPIN010014038">
    <property type="protein sequence ID" value="CAG2060927.1"/>
    <property type="molecule type" value="Genomic_DNA"/>
</dbReference>
<evidence type="ECO:0000313" key="2">
    <source>
        <dbReference type="Proteomes" id="UP001153148"/>
    </source>
</evidence>
<name>A0ABN7P4U0_TIMPD</name>
<evidence type="ECO:0000313" key="1">
    <source>
        <dbReference type="EMBL" id="CAG2060927.1"/>
    </source>
</evidence>
<accession>A0ABN7P4U0</accession>
<dbReference type="Proteomes" id="UP001153148">
    <property type="component" value="Unassembled WGS sequence"/>
</dbReference>